<accession>A0A4Z2FQF7</accession>
<organism evidence="2 3">
    <name type="scientific">Liparis tanakae</name>
    <name type="common">Tanaka's snailfish</name>
    <dbReference type="NCBI Taxonomy" id="230148"/>
    <lineage>
        <taxon>Eukaryota</taxon>
        <taxon>Metazoa</taxon>
        <taxon>Chordata</taxon>
        <taxon>Craniata</taxon>
        <taxon>Vertebrata</taxon>
        <taxon>Euteleostomi</taxon>
        <taxon>Actinopterygii</taxon>
        <taxon>Neopterygii</taxon>
        <taxon>Teleostei</taxon>
        <taxon>Neoteleostei</taxon>
        <taxon>Acanthomorphata</taxon>
        <taxon>Eupercaria</taxon>
        <taxon>Perciformes</taxon>
        <taxon>Cottioidei</taxon>
        <taxon>Cottales</taxon>
        <taxon>Liparidae</taxon>
        <taxon>Liparis</taxon>
    </lineage>
</organism>
<feature type="region of interest" description="Disordered" evidence="1">
    <location>
        <begin position="1"/>
        <end position="128"/>
    </location>
</feature>
<reference evidence="2 3" key="1">
    <citation type="submission" date="2019-03" db="EMBL/GenBank/DDBJ databases">
        <title>First draft genome of Liparis tanakae, snailfish: a comprehensive survey of snailfish specific genes.</title>
        <authorList>
            <person name="Kim W."/>
            <person name="Song I."/>
            <person name="Jeong J.-H."/>
            <person name="Kim D."/>
            <person name="Kim S."/>
            <person name="Ryu S."/>
            <person name="Song J.Y."/>
            <person name="Lee S.K."/>
        </authorList>
    </citation>
    <scope>NUCLEOTIDE SEQUENCE [LARGE SCALE GENOMIC DNA]</scope>
    <source>
        <tissue evidence="2">Muscle</tissue>
    </source>
</reference>
<evidence type="ECO:0000256" key="1">
    <source>
        <dbReference type="SAM" id="MobiDB-lite"/>
    </source>
</evidence>
<dbReference type="EMBL" id="SRLO01000964">
    <property type="protein sequence ID" value="TNN43467.1"/>
    <property type="molecule type" value="Genomic_DNA"/>
</dbReference>
<comment type="caution">
    <text evidence="2">The sequence shown here is derived from an EMBL/GenBank/DDBJ whole genome shotgun (WGS) entry which is preliminary data.</text>
</comment>
<name>A0A4Z2FQF7_9TELE</name>
<feature type="compositionally biased region" description="Basic and acidic residues" evidence="1">
    <location>
        <begin position="66"/>
        <end position="75"/>
    </location>
</feature>
<evidence type="ECO:0000313" key="2">
    <source>
        <dbReference type="EMBL" id="TNN43467.1"/>
    </source>
</evidence>
<dbReference type="Proteomes" id="UP000314294">
    <property type="component" value="Unassembled WGS sequence"/>
</dbReference>
<sequence>MLRELHGGGPVVPVVPVGSQRTGSSRSPEQREVSPSRSPAERHPQIAPRGGGGEVPSVTGQPLEALRADRERHASEPLAAAPMSHTDGAVRNITTSQCGARMNAAGGPGLGPSSRGPPREFGYPGCSP</sequence>
<feature type="compositionally biased region" description="Basic and acidic residues" evidence="1">
    <location>
        <begin position="28"/>
        <end position="44"/>
    </location>
</feature>
<protein>
    <submittedName>
        <fullName evidence="2">Uncharacterized protein</fullName>
    </submittedName>
</protein>
<dbReference type="AlphaFoldDB" id="A0A4Z2FQF7"/>
<keyword evidence="3" id="KW-1185">Reference proteome</keyword>
<proteinExistence type="predicted"/>
<evidence type="ECO:0000313" key="3">
    <source>
        <dbReference type="Proteomes" id="UP000314294"/>
    </source>
</evidence>
<gene>
    <name evidence="2" type="ORF">EYF80_046355</name>
</gene>